<gene>
    <name evidence="2" type="ORF">Daura_33060</name>
</gene>
<keyword evidence="1" id="KW-0812">Transmembrane</keyword>
<protein>
    <submittedName>
        <fullName evidence="2">Uncharacterized protein</fullName>
    </submittedName>
</protein>
<feature type="transmembrane region" description="Helical" evidence="1">
    <location>
        <begin position="89"/>
        <end position="109"/>
    </location>
</feature>
<evidence type="ECO:0000256" key="1">
    <source>
        <dbReference type="SAM" id="Phobius"/>
    </source>
</evidence>
<accession>A0A9Q9IFE5</accession>
<proteinExistence type="predicted"/>
<dbReference type="KEGG" id="daur:Daura_33060"/>
<keyword evidence="1" id="KW-1133">Transmembrane helix</keyword>
<evidence type="ECO:0000313" key="3">
    <source>
        <dbReference type="Proteomes" id="UP001058003"/>
    </source>
</evidence>
<organism evidence="2 3">
    <name type="scientific">Dactylosporangium aurantiacum</name>
    <dbReference type="NCBI Taxonomy" id="35754"/>
    <lineage>
        <taxon>Bacteria</taxon>
        <taxon>Bacillati</taxon>
        <taxon>Actinomycetota</taxon>
        <taxon>Actinomycetes</taxon>
        <taxon>Micromonosporales</taxon>
        <taxon>Micromonosporaceae</taxon>
        <taxon>Dactylosporangium</taxon>
    </lineage>
</organism>
<dbReference type="AlphaFoldDB" id="A0A9Q9IFE5"/>
<name>A0A9Q9IFE5_9ACTN</name>
<reference evidence="2" key="1">
    <citation type="submission" date="2021-04" db="EMBL/GenBank/DDBJ databases">
        <title>Dactylosporangium aurantiacum NRRL B-8018 full assembly.</title>
        <authorList>
            <person name="Hartkoorn R.C."/>
            <person name="Beaudoing E."/>
            <person name="Hot D."/>
        </authorList>
    </citation>
    <scope>NUCLEOTIDE SEQUENCE</scope>
    <source>
        <strain evidence="2">NRRL B-8018</strain>
    </source>
</reference>
<dbReference type="Proteomes" id="UP001058003">
    <property type="component" value="Chromosome"/>
</dbReference>
<evidence type="ECO:0000313" key="2">
    <source>
        <dbReference type="EMBL" id="UWZ51555.1"/>
    </source>
</evidence>
<keyword evidence="1" id="KW-0472">Membrane</keyword>
<feature type="transmembrane region" description="Helical" evidence="1">
    <location>
        <begin position="60"/>
        <end position="82"/>
    </location>
</feature>
<feature type="transmembrane region" description="Helical" evidence="1">
    <location>
        <begin position="20"/>
        <end position="40"/>
    </location>
</feature>
<dbReference type="EMBL" id="CP073767">
    <property type="protein sequence ID" value="UWZ51555.1"/>
    <property type="molecule type" value="Genomic_DNA"/>
</dbReference>
<sequence length="112" mass="12256">MIDRPDQVPFTWRRAPLSLLLLALMLLWLASPILSLHAGVQLGPESDQDPTPEQSRALRIVHWTTVSYGLIAPMVVLTVAWWTRRRAVLVLALVAIGLAALGLGVVALLTTD</sequence>
<dbReference type="RefSeq" id="WP_033359154.1">
    <property type="nucleotide sequence ID" value="NZ_CP073767.1"/>
</dbReference>
<keyword evidence="3" id="KW-1185">Reference proteome</keyword>